<protein>
    <submittedName>
        <fullName evidence="7">Ipl1p</fullName>
    </submittedName>
</protein>
<keyword evidence="2" id="KW-0808">Transferase</keyword>
<evidence type="ECO:0000256" key="5">
    <source>
        <dbReference type="ARBA" id="ARBA00022840"/>
    </source>
</evidence>
<keyword evidence="5" id="KW-0067">ATP-binding</keyword>
<keyword evidence="1" id="KW-0723">Serine/threonine-protein kinase</keyword>
<dbReference type="Gene3D" id="1.10.510.10">
    <property type="entry name" value="Transferase(Phosphotransferase) domain 1"/>
    <property type="match status" value="1"/>
</dbReference>
<dbReference type="AlphaFoldDB" id="A0A015KB56"/>
<dbReference type="OrthoDB" id="1668230at2759"/>
<dbReference type="InterPro" id="IPR001245">
    <property type="entry name" value="Ser-Thr/Tyr_kinase_cat_dom"/>
</dbReference>
<dbReference type="PANTHER" id="PTHR46716:SF1">
    <property type="entry name" value="MITOGEN-ACTIVATED PROTEIN KINASE KINASE KINASE 7"/>
    <property type="match status" value="1"/>
</dbReference>
<dbReference type="GO" id="GO:0006955">
    <property type="term" value="P:immune response"/>
    <property type="evidence" value="ECO:0007669"/>
    <property type="project" value="TreeGrafter"/>
</dbReference>
<dbReference type="PROSITE" id="PS50011">
    <property type="entry name" value="PROTEIN_KINASE_DOM"/>
    <property type="match status" value="1"/>
</dbReference>
<organism evidence="7 8">
    <name type="scientific">Rhizophagus irregularis (strain DAOM 197198w)</name>
    <name type="common">Glomus intraradices</name>
    <dbReference type="NCBI Taxonomy" id="1432141"/>
    <lineage>
        <taxon>Eukaryota</taxon>
        <taxon>Fungi</taxon>
        <taxon>Fungi incertae sedis</taxon>
        <taxon>Mucoromycota</taxon>
        <taxon>Glomeromycotina</taxon>
        <taxon>Glomeromycetes</taxon>
        <taxon>Glomerales</taxon>
        <taxon>Glomeraceae</taxon>
        <taxon>Rhizophagus</taxon>
    </lineage>
</organism>
<dbReference type="PANTHER" id="PTHR46716">
    <property type="entry name" value="MITOGEN-ACTIVATED PROTEIN KINASE KINASE KINASE 7"/>
    <property type="match status" value="1"/>
</dbReference>
<dbReference type="InterPro" id="IPR011009">
    <property type="entry name" value="Kinase-like_dom_sf"/>
</dbReference>
<sequence>MSLPANISTVTDTALKTYYELYDLACLKTLNDYNEAINCFNKLLLQNKGLSEQEKEYYKLCVARNIERNKERDKSGKPMKCKYCNSTRYSKRYCENCIREYLRGEFSKWSSDDETVDKFIQKNQLQSSVPPYILEWIPFENDQFENITYLTDGGFSKIHCAKWKRGPIIDWDENKREFIYDGPIDVVLKSLNDSSEKFYDEVNNYFKIKSGNLIKCYGMNYYKEGTLRDYLNKRIHSKNFIHRDLHSANILLLTNKCLIADLGLCGPAESKLANTYGVLPYMAPELISNKQYSKASDISSLGMLMWEVFAEYPPFHDQPHDTDLALAIVSGKRPPMLSEIPDIFQQLILKCWKKDAKERPEIEEIRRIVNKEFINVYEDEELMVKYENKRATEFLETPKSPHPTRYTSGLLSIGDTENFKINSQFASNCSYYVCTFTNLHTLTNIYY</sequence>
<keyword evidence="3" id="KW-0547">Nucleotide-binding</keyword>
<evidence type="ECO:0000313" key="7">
    <source>
        <dbReference type="EMBL" id="EXX76835.1"/>
    </source>
</evidence>
<evidence type="ECO:0000256" key="2">
    <source>
        <dbReference type="ARBA" id="ARBA00022679"/>
    </source>
</evidence>
<comment type="caution">
    <text evidence="7">The sequence shown here is derived from an EMBL/GenBank/DDBJ whole genome shotgun (WGS) entry which is preliminary data.</text>
</comment>
<dbReference type="InterPro" id="IPR000719">
    <property type="entry name" value="Prot_kinase_dom"/>
</dbReference>
<dbReference type="SMR" id="A0A015KB56"/>
<evidence type="ECO:0000256" key="3">
    <source>
        <dbReference type="ARBA" id="ARBA00022741"/>
    </source>
</evidence>
<feature type="domain" description="Protein kinase" evidence="6">
    <location>
        <begin position="144"/>
        <end position="374"/>
    </location>
</feature>
<name>A0A015KB56_RHIIW</name>
<keyword evidence="4" id="KW-0418">Kinase</keyword>
<dbReference type="Proteomes" id="UP000022910">
    <property type="component" value="Unassembled WGS sequence"/>
</dbReference>
<dbReference type="GO" id="GO:0004709">
    <property type="term" value="F:MAP kinase kinase kinase activity"/>
    <property type="evidence" value="ECO:0007669"/>
    <property type="project" value="TreeGrafter"/>
</dbReference>
<keyword evidence="8" id="KW-1185">Reference proteome</keyword>
<evidence type="ECO:0000256" key="1">
    <source>
        <dbReference type="ARBA" id="ARBA00022527"/>
    </source>
</evidence>
<dbReference type="HOGENOM" id="CLU_000288_7_34_1"/>
<dbReference type="SUPFAM" id="SSF56112">
    <property type="entry name" value="Protein kinase-like (PK-like)"/>
    <property type="match status" value="1"/>
</dbReference>
<evidence type="ECO:0000256" key="4">
    <source>
        <dbReference type="ARBA" id="ARBA00022777"/>
    </source>
</evidence>
<evidence type="ECO:0000313" key="8">
    <source>
        <dbReference type="Proteomes" id="UP000022910"/>
    </source>
</evidence>
<gene>
    <name evidence="7" type="ORF">RirG_029360</name>
</gene>
<dbReference type="EMBL" id="JEMT01011813">
    <property type="protein sequence ID" value="EXX76835.1"/>
    <property type="molecule type" value="Genomic_DNA"/>
</dbReference>
<dbReference type="GO" id="GO:0007254">
    <property type="term" value="P:JNK cascade"/>
    <property type="evidence" value="ECO:0007669"/>
    <property type="project" value="TreeGrafter"/>
</dbReference>
<evidence type="ECO:0000259" key="6">
    <source>
        <dbReference type="PROSITE" id="PS50011"/>
    </source>
</evidence>
<proteinExistence type="predicted"/>
<reference evidence="7 8" key="1">
    <citation type="submission" date="2014-02" db="EMBL/GenBank/DDBJ databases">
        <title>Single nucleus genome sequencing reveals high similarity among nuclei of an endomycorrhizal fungus.</title>
        <authorList>
            <person name="Lin K."/>
            <person name="Geurts R."/>
            <person name="Zhang Z."/>
            <person name="Limpens E."/>
            <person name="Saunders D.G."/>
            <person name="Mu D."/>
            <person name="Pang E."/>
            <person name="Cao H."/>
            <person name="Cha H."/>
            <person name="Lin T."/>
            <person name="Zhou Q."/>
            <person name="Shang Y."/>
            <person name="Li Y."/>
            <person name="Ivanov S."/>
            <person name="Sharma T."/>
            <person name="Velzen R.V."/>
            <person name="Ruijter N.D."/>
            <person name="Aanen D.K."/>
            <person name="Win J."/>
            <person name="Kamoun S."/>
            <person name="Bisseling T."/>
            <person name="Huang S."/>
        </authorList>
    </citation>
    <scope>NUCLEOTIDE SEQUENCE [LARGE SCALE GENOMIC DNA]</scope>
    <source>
        <strain evidence="8">DAOM197198w</strain>
    </source>
</reference>
<dbReference type="Pfam" id="PF07714">
    <property type="entry name" value="PK_Tyr_Ser-Thr"/>
    <property type="match status" value="1"/>
</dbReference>
<dbReference type="GO" id="GO:0005524">
    <property type="term" value="F:ATP binding"/>
    <property type="evidence" value="ECO:0007669"/>
    <property type="project" value="UniProtKB-KW"/>
</dbReference>
<accession>A0A015KB56</accession>